<accession>A0A1I1M1Z1</accession>
<gene>
    <name evidence="2" type="ORF">SAMN04487907_10912</name>
</gene>
<sequence length="601" mass="67941">MKQYYIILALIFPMLVNAQVDLFVSPSSNGDSYVYVNDEILYVNKGIKLKKNSTGSTEASIYLRNEAQLLQGDTIKSSGDGYLSVFQEGTSNAFDYNYWSLPVSTENKTWKQIIYEPKTKTLSNKANFTSGLNGQALPLTISKRWLYIFRGTGYSNWEHVGNDVEKIKPGFGFSMKGTNNDNLSDIVNGIPNNPGSAQRYDFRGLPNNGDIKVWVDEGNSVLIGNPYPSSLDLQKFLIENDKITGIAYFWDSKENVNSHQLNEYEGGYGYYSPGDGNDSGVYTRAVFAKYNGNGIYQRNTNNQGKNLLKQNIPIAQGFMVVGANGGGNIVFSNKHRVYEPELELKSSQKSQTPLANQTKNSSIIIPKKNNALRLRLNISFNDTYTRQLVLAFSDRATNGYDRAMDAAMYGKLSSDAAWNIDDQEYVINYKPFRRDELIPVNLITNNNMEVDFFIVQNENLENENIFLYDSENNRYTDIKKEHYKVQLNGDFKDRFFIAFENDQPTEEEKVQASAEEEEFVASIDVFQNNNEGRLQVLVPQNVKVKHISVYNLNAGAVISKDVSTSEKDFSFSTSNLRDAIYIVQINTADNRTVTKKITVKN</sequence>
<proteinExistence type="predicted"/>
<dbReference type="Proteomes" id="UP000199438">
    <property type="component" value="Unassembled WGS sequence"/>
</dbReference>
<dbReference type="AlphaFoldDB" id="A0A1I1M1Z1"/>
<dbReference type="NCBIfam" id="TIGR04183">
    <property type="entry name" value="Por_Secre_tail"/>
    <property type="match status" value="1"/>
</dbReference>
<dbReference type="InterPro" id="IPR026444">
    <property type="entry name" value="Secre_tail"/>
</dbReference>
<dbReference type="EMBL" id="FOKV01000009">
    <property type="protein sequence ID" value="SFC79394.1"/>
    <property type="molecule type" value="Genomic_DNA"/>
</dbReference>
<keyword evidence="1" id="KW-0732">Signal</keyword>
<evidence type="ECO:0000256" key="1">
    <source>
        <dbReference type="ARBA" id="ARBA00022729"/>
    </source>
</evidence>
<organism evidence="2 3">
    <name type="scientific">Zunongwangia mangrovi</name>
    <dbReference type="NCBI Taxonomy" id="1334022"/>
    <lineage>
        <taxon>Bacteria</taxon>
        <taxon>Pseudomonadati</taxon>
        <taxon>Bacteroidota</taxon>
        <taxon>Flavobacteriia</taxon>
        <taxon>Flavobacteriales</taxon>
        <taxon>Flavobacteriaceae</taxon>
        <taxon>Zunongwangia</taxon>
    </lineage>
</organism>
<dbReference type="RefSeq" id="WP_092544298.1">
    <property type="nucleotide sequence ID" value="NZ_FOKV01000009.1"/>
</dbReference>
<evidence type="ECO:0000313" key="3">
    <source>
        <dbReference type="Proteomes" id="UP000199438"/>
    </source>
</evidence>
<evidence type="ECO:0000313" key="2">
    <source>
        <dbReference type="EMBL" id="SFC79394.1"/>
    </source>
</evidence>
<keyword evidence="3" id="KW-1185">Reference proteome</keyword>
<name>A0A1I1M1Z1_9FLAO</name>
<dbReference type="OrthoDB" id="2582440at2"/>
<dbReference type="STRING" id="1334022.SAMN04487907_10912"/>
<protein>
    <submittedName>
        <fullName evidence="2">Por secretion system C-terminal sorting domain-containing protein</fullName>
    </submittedName>
</protein>
<reference evidence="3" key="1">
    <citation type="submission" date="2016-10" db="EMBL/GenBank/DDBJ databases">
        <authorList>
            <person name="Varghese N."/>
            <person name="Submissions S."/>
        </authorList>
    </citation>
    <scope>NUCLEOTIDE SEQUENCE [LARGE SCALE GENOMIC DNA]</scope>
    <source>
        <strain evidence="3">DSM 24499</strain>
    </source>
</reference>